<dbReference type="AlphaFoldDB" id="A0A3B0XYG0"/>
<organism evidence="2">
    <name type="scientific">hydrothermal vent metagenome</name>
    <dbReference type="NCBI Taxonomy" id="652676"/>
    <lineage>
        <taxon>unclassified sequences</taxon>
        <taxon>metagenomes</taxon>
        <taxon>ecological metagenomes</taxon>
    </lineage>
</organism>
<protein>
    <recommendedName>
        <fullName evidence="1">DUF4136 domain-containing protein</fullName>
    </recommendedName>
</protein>
<reference evidence="2" key="1">
    <citation type="submission" date="2018-06" db="EMBL/GenBank/DDBJ databases">
        <authorList>
            <person name="Zhirakovskaya E."/>
        </authorList>
    </citation>
    <scope>NUCLEOTIDE SEQUENCE</scope>
</reference>
<evidence type="ECO:0000313" key="2">
    <source>
        <dbReference type="EMBL" id="VAW68347.1"/>
    </source>
</evidence>
<dbReference type="EMBL" id="UOFJ01000327">
    <property type="protein sequence ID" value="VAW68347.1"/>
    <property type="molecule type" value="Genomic_DNA"/>
</dbReference>
<name>A0A3B0XYG0_9ZZZZ</name>
<sequence>MVITRRSGIIFLSVMSLLLCSFLVQAEDIKVQHPELERSSIVVLTQPSFKFTGNTQFSWVEKNHADISGAFKKSGLPVQTLLDEGIHQAIKDKGYRFSSEGKDSLLIQYHVSLESEMDDMALAIHYGLAPGLNANSEASRKYERGTLVVDLIDPVLMKVVWRGAIGVFTGLEKTDEGRKNRVSKLLKELFANLPAA</sequence>
<dbReference type="Gene3D" id="3.30.160.670">
    <property type="match status" value="1"/>
</dbReference>
<accession>A0A3B0XYG0</accession>
<dbReference type="InterPro" id="IPR025411">
    <property type="entry name" value="DUF4136"/>
</dbReference>
<dbReference type="Pfam" id="PF13590">
    <property type="entry name" value="DUF4136"/>
    <property type="match status" value="1"/>
</dbReference>
<feature type="domain" description="DUF4136" evidence="1">
    <location>
        <begin position="46"/>
        <end position="194"/>
    </location>
</feature>
<proteinExistence type="predicted"/>
<evidence type="ECO:0000259" key="1">
    <source>
        <dbReference type="Pfam" id="PF13590"/>
    </source>
</evidence>
<gene>
    <name evidence="2" type="ORF">MNBD_GAMMA10-1039</name>
</gene>